<dbReference type="STRING" id="1166337.SAMN05192580_3690"/>
<dbReference type="RefSeq" id="WP_093316933.1">
    <property type="nucleotide sequence ID" value="NZ_FOZG01000003.1"/>
</dbReference>
<keyword evidence="3" id="KW-1185">Reference proteome</keyword>
<feature type="domain" description="BD-FAE-like" evidence="1">
    <location>
        <begin position="25"/>
        <end position="196"/>
    </location>
</feature>
<dbReference type="SUPFAM" id="SSF53474">
    <property type="entry name" value="alpha/beta-Hydrolases"/>
    <property type="match status" value="1"/>
</dbReference>
<dbReference type="Proteomes" id="UP000198824">
    <property type="component" value="Unassembled WGS sequence"/>
</dbReference>
<dbReference type="Pfam" id="PF20434">
    <property type="entry name" value="BD-FAE"/>
    <property type="match status" value="1"/>
</dbReference>
<evidence type="ECO:0000313" key="2">
    <source>
        <dbReference type="EMBL" id="SFS12164.1"/>
    </source>
</evidence>
<accession>A0A1I6M8W5</accession>
<dbReference type="EMBL" id="FOZG01000003">
    <property type="protein sequence ID" value="SFS12164.1"/>
    <property type="molecule type" value="Genomic_DNA"/>
</dbReference>
<gene>
    <name evidence="2" type="ORF">SAMN05192580_3690</name>
</gene>
<protein>
    <submittedName>
        <fullName evidence="2">Alpha/beta hydrolase family protein</fullName>
    </submittedName>
</protein>
<proteinExistence type="predicted"/>
<name>A0A1I6M8W5_9SPHN</name>
<dbReference type="PANTHER" id="PTHR43265">
    <property type="entry name" value="ESTERASE ESTD"/>
    <property type="match status" value="1"/>
</dbReference>
<evidence type="ECO:0000259" key="1">
    <source>
        <dbReference type="Pfam" id="PF20434"/>
    </source>
</evidence>
<dbReference type="InterPro" id="IPR049492">
    <property type="entry name" value="BD-FAE-like_dom"/>
</dbReference>
<dbReference type="OrthoDB" id="9771666at2"/>
<dbReference type="PANTHER" id="PTHR43265:SF1">
    <property type="entry name" value="ESTERASE ESTD"/>
    <property type="match status" value="1"/>
</dbReference>
<dbReference type="InterPro" id="IPR053145">
    <property type="entry name" value="AB_hydrolase_Est10"/>
</dbReference>
<dbReference type="Gene3D" id="3.40.50.1820">
    <property type="entry name" value="alpha/beta hydrolase"/>
    <property type="match status" value="1"/>
</dbReference>
<dbReference type="AlphaFoldDB" id="A0A1I6M8W5"/>
<sequence>MSALPVTPPTRVLRYGPAPQQVGDLRLPKGRGPFPVALLIHGGCWTEGFGAPADMAPLAGALTARGIATWNIDYREVGDPGGGWPGSFQDWGGAADRLRAVAKANRLDLKRVVVIGHSAGAQAALWVAGRSRVPKTSDIWTARPLRPLAVVAIDGPGDLAPFVGVDAKVCGKPVIVPLMGGQPVDQPARYRAASPFALHPLGVKQYVLPSTVYLPAEAQAYAAHGEGLGDTVEVTPLTDAGHFGMLVPGTPAFATTEATILKAFGIR</sequence>
<evidence type="ECO:0000313" key="3">
    <source>
        <dbReference type="Proteomes" id="UP000198824"/>
    </source>
</evidence>
<dbReference type="InterPro" id="IPR029058">
    <property type="entry name" value="AB_hydrolase_fold"/>
</dbReference>
<dbReference type="GO" id="GO:0052689">
    <property type="term" value="F:carboxylic ester hydrolase activity"/>
    <property type="evidence" value="ECO:0007669"/>
    <property type="project" value="TreeGrafter"/>
</dbReference>
<organism evidence="2 3">
    <name type="scientific">Sphingomonas jatrophae</name>
    <dbReference type="NCBI Taxonomy" id="1166337"/>
    <lineage>
        <taxon>Bacteria</taxon>
        <taxon>Pseudomonadati</taxon>
        <taxon>Pseudomonadota</taxon>
        <taxon>Alphaproteobacteria</taxon>
        <taxon>Sphingomonadales</taxon>
        <taxon>Sphingomonadaceae</taxon>
        <taxon>Sphingomonas</taxon>
    </lineage>
</organism>
<reference evidence="2 3" key="1">
    <citation type="submission" date="2016-10" db="EMBL/GenBank/DDBJ databases">
        <authorList>
            <person name="de Groot N.N."/>
        </authorList>
    </citation>
    <scope>NUCLEOTIDE SEQUENCE [LARGE SCALE GENOMIC DNA]</scope>
    <source>
        <strain evidence="2 3">S5-249</strain>
    </source>
</reference>
<keyword evidence="2" id="KW-0378">Hydrolase</keyword>